<dbReference type="AlphaFoldDB" id="A0A366LNQ3"/>
<keyword evidence="2" id="KW-0812">Transmembrane</keyword>
<feature type="transmembrane region" description="Helical" evidence="2">
    <location>
        <begin position="47"/>
        <end position="67"/>
    </location>
</feature>
<proteinExistence type="predicted"/>
<accession>A0A366LNQ3</accession>
<keyword evidence="2" id="KW-1133">Transmembrane helix</keyword>
<feature type="region of interest" description="Disordered" evidence="1">
    <location>
        <begin position="258"/>
        <end position="283"/>
    </location>
</feature>
<sequence length="283" mass="29611">MSKLDRMVAAIDPAPQAAEPGAEASALFETIVATPVKGGRRRVRRAVVIPLAAVLGAVAVVVGLAFVPADAPGGIAPSAALAFQRVGDDWVVTIKDLYAEPERFAADFKARGFDIELMTGPGSPSVVGQLAMSETAEGTTPVKEESVGCDSPGGGCTVSFRIPADFKGSMRLGFARPAQAGERYEFAGRVDAAGELLHCVPFRGMTVDEVRGALAERGGSIEEFRVGERSDRAREVPGGWYVESAVPSLPGQVLAWAQPDPPRFTPEEKANMKKSMAGCPGGN</sequence>
<evidence type="ECO:0000256" key="1">
    <source>
        <dbReference type="SAM" id="MobiDB-lite"/>
    </source>
</evidence>
<name>A0A366LNQ3_9ACTN</name>
<evidence type="ECO:0000256" key="2">
    <source>
        <dbReference type="SAM" id="Phobius"/>
    </source>
</evidence>
<reference evidence="3 4" key="1">
    <citation type="submission" date="2018-06" db="EMBL/GenBank/DDBJ databases">
        <title>Sphaerisporangium craniellae sp. nov., isolated from a marine sponge in the South China Sea.</title>
        <authorList>
            <person name="Li L."/>
        </authorList>
    </citation>
    <scope>NUCLEOTIDE SEQUENCE [LARGE SCALE GENOMIC DNA]</scope>
    <source>
        <strain evidence="3 4">LHW63015</strain>
    </source>
</reference>
<dbReference type="EMBL" id="QMEY01000022">
    <property type="protein sequence ID" value="RBQ15558.1"/>
    <property type="molecule type" value="Genomic_DNA"/>
</dbReference>
<evidence type="ECO:0000313" key="3">
    <source>
        <dbReference type="EMBL" id="RBQ15558.1"/>
    </source>
</evidence>
<evidence type="ECO:0000313" key="4">
    <source>
        <dbReference type="Proteomes" id="UP000253303"/>
    </source>
</evidence>
<protein>
    <submittedName>
        <fullName evidence="3">Uncharacterized protein</fullName>
    </submittedName>
</protein>
<organism evidence="3 4">
    <name type="scientific">Spongiactinospora rosea</name>
    <dbReference type="NCBI Taxonomy" id="2248750"/>
    <lineage>
        <taxon>Bacteria</taxon>
        <taxon>Bacillati</taxon>
        <taxon>Actinomycetota</taxon>
        <taxon>Actinomycetes</taxon>
        <taxon>Streptosporangiales</taxon>
        <taxon>Streptosporangiaceae</taxon>
        <taxon>Spongiactinospora</taxon>
    </lineage>
</organism>
<comment type="caution">
    <text evidence="3">The sequence shown here is derived from an EMBL/GenBank/DDBJ whole genome shotgun (WGS) entry which is preliminary data.</text>
</comment>
<dbReference type="OrthoDB" id="3826074at2"/>
<keyword evidence="2" id="KW-0472">Membrane</keyword>
<dbReference type="RefSeq" id="WP_113985098.1">
    <property type="nucleotide sequence ID" value="NZ_QMEY01000022.1"/>
</dbReference>
<keyword evidence="4" id="KW-1185">Reference proteome</keyword>
<gene>
    <name evidence="3" type="ORF">DP939_34865</name>
</gene>
<dbReference type="Proteomes" id="UP000253303">
    <property type="component" value="Unassembled WGS sequence"/>
</dbReference>